<dbReference type="Proteomes" id="UP000563151">
    <property type="component" value="Unassembled WGS sequence"/>
</dbReference>
<keyword evidence="1" id="KW-1133">Transmembrane helix</keyword>
<feature type="transmembrane region" description="Helical" evidence="1">
    <location>
        <begin position="42"/>
        <end position="60"/>
    </location>
</feature>
<proteinExistence type="predicted"/>
<keyword evidence="3" id="KW-1185">Reference proteome</keyword>
<feature type="transmembrane region" description="Helical" evidence="1">
    <location>
        <begin position="174"/>
        <end position="194"/>
    </location>
</feature>
<name>A0A923IZD3_CLOTT</name>
<dbReference type="RefSeq" id="WP_035148614.1">
    <property type="nucleotide sequence ID" value="NZ_JAAZWO010000002.1"/>
</dbReference>
<evidence type="ECO:0000313" key="2">
    <source>
        <dbReference type="EMBL" id="MBC2396519.1"/>
    </source>
</evidence>
<sequence>MLVNSIFPKVNYPDDKKSIEHIIKEYDRRMEHILGYPNTKKVGKYILDIISILLIVYILKCSSVSFGIRILYMLPLIICIIYKNILLIKAQKDNYKNKKFYYGLKNFNIISICVFIFSGIFMIESLLFYRKWSDENYFISFCILAILSAISFIIARTIAPKKFIESYQYKENKLYITSSIFVGIVTLLVSIAYFSKPYYLILILSYVMVVVMSGLMTYTTFIYKQYDKIQELKKQINYIPKEK</sequence>
<feature type="transmembrane region" description="Helical" evidence="1">
    <location>
        <begin position="66"/>
        <end position="86"/>
    </location>
</feature>
<feature type="transmembrane region" description="Helical" evidence="1">
    <location>
        <begin position="107"/>
        <end position="130"/>
    </location>
</feature>
<keyword evidence="1" id="KW-0812">Transmembrane</keyword>
<organism evidence="2 3">
    <name type="scientific">Clostridium tetanomorphum</name>
    <dbReference type="NCBI Taxonomy" id="1553"/>
    <lineage>
        <taxon>Bacteria</taxon>
        <taxon>Bacillati</taxon>
        <taxon>Bacillota</taxon>
        <taxon>Clostridia</taxon>
        <taxon>Eubacteriales</taxon>
        <taxon>Clostridiaceae</taxon>
        <taxon>Clostridium</taxon>
    </lineage>
</organism>
<comment type="caution">
    <text evidence="2">The sequence shown here is derived from an EMBL/GenBank/DDBJ whole genome shotgun (WGS) entry which is preliminary data.</text>
</comment>
<dbReference type="AlphaFoldDB" id="A0A923IZD3"/>
<feature type="transmembrane region" description="Helical" evidence="1">
    <location>
        <begin position="136"/>
        <end position="154"/>
    </location>
</feature>
<protein>
    <submittedName>
        <fullName evidence="2">Uncharacterized protein</fullName>
    </submittedName>
</protein>
<accession>A0A923IZD3</accession>
<evidence type="ECO:0000256" key="1">
    <source>
        <dbReference type="SAM" id="Phobius"/>
    </source>
</evidence>
<dbReference type="EMBL" id="JAAZWO010000002">
    <property type="protein sequence ID" value="MBC2396519.1"/>
    <property type="molecule type" value="Genomic_DNA"/>
</dbReference>
<feature type="transmembrane region" description="Helical" evidence="1">
    <location>
        <begin position="200"/>
        <end position="223"/>
    </location>
</feature>
<gene>
    <name evidence="2" type="ORF">HGG79_01825</name>
</gene>
<keyword evidence="1" id="KW-0472">Membrane</keyword>
<evidence type="ECO:0000313" key="3">
    <source>
        <dbReference type="Proteomes" id="UP000563151"/>
    </source>
</evidence>
<reference evidence="2 3" key="1">
    <citation type="submission" date="2020-04" db="EMBL/GenBank/DDBJ databases">
        <title>Genomic insights into acetone-butanol-ethanol (ABE) fermentation by sequencing solventogenic clostridia strains.</title>
        <authorList>
            <person name="Brown S."/>
        </authorList>
    </citation>
    <scope>NUCLEOTIDE SEQUENCE [LARGE SCALE GENOMIC DNA]</scope>
    <source>
        <strain evidence="2 3">DJ011</strain>
    </source>
</reference>